<evidence type="ECO:0000256" key="7">
    <source>
        <dbReference type="SAM" id="MobiDB-lite"/>
    </source>
</evidence>
<proteinExistence type="inferred from homology"/>
<feature type="transmembrane region" description="Helical" evidence="8">
    <location>
        <begin position="366"/>
        <end position="384"/>
    </location>
</feature>
<dbReference type="InterPro" id="IPR004837">
    <property type="entry name" value="NaCa_Exmemb"/>
</dbReference>
<dbReference type="STRING" id="268505.A0A2A9PCD7"/>
<dbReference type="GO" id="GO:0008324">
    <property type="term" value="F:monoatomic cation transmembrane transporter activity"/>
    <property type="evidence" value="ECO:0007669"/>
    <property type="project" value="TreeGrafter"/>
</dbReference>
<dbReference type="OrthoDB" id="407410at2759"/>
<feature type="region of interest" description="Disordered" evidence="7">
    <location>
        <begin position="579"/>
        <end position="671"/>
    </location>
</feature>
<evidence type="ECO:0000256" key="2">
    <source>
        <dbReference type="ARBA" id="ARBA00008170"/>
    </source>
</evidence>
<dbReference type="InterPro" id="IPR051359">
    <property type="entry name" value="CaCA_antiporter"/>
</dbReference>
<evidence type="ECO:0000256" key="6">
    <source>
        <dbReference type="ARBA" id="ARBA00023136"/>
    </source>
</evidence>
<dbReference type="PANTHER" id="PTHR12266:SF0">
    <property type="entry name" value="MITOCHONDRIAL SODIUM_CALCIUM EXCHANGER PROTEIN"/>
    <property type="match status" value="1"/>
</dbReference>
<name>A0A2A9PCD7_OPHUN</name>
<dbReference type="InterPro" id="IPR044880">
    <property type="entry name" value="NCX_ion-bd_dom_sf"/>
</dbReference>
<dbReference type="GO" id="GO:0016020">
    <property type="term" value="C:membrane"/>
    <property type="evidence" value="ECO:0007669"/>
    <property type="project" value="UniProtKB-SubCell"/>
</dbReference>
<accession>A0A2A9PCD7</accession>
<gene>
    <name evidence="10" type="ORF">XA68_12693</name>
</gene>
<keyword evidence="11" id="KW-1185">Reference proteome</keyword>
<comment type="similarity">
    <text evidence="2">Belongs to the Ca(2+):cation antiporter (CaCA) (TC 2.A.19) family.</text>
</comment>
<keyword evidence="5 8" id="KW-1133">Transmembrane helix</keyword>
<feature type="transmembrane region" description="Helical" evidence="8">
    <location>
        <begin position="332"/>
        <end position="354"/>
    </location>
</feature>
<keyword evidence="3" id="KW-0813">Transport</keyword>
<feature type="domain" description="Sodium/calcium exchanger membrane region" evidence="9">
    <location>
        <begin position="920"/>
        <end position="1081"/>
    </location>
</feature>
<feature type="compositionally biased region" description="Low complexity" evidence="7">
    <location>
        <begin position="81"/>
        <end position="91"/>
    </location>
</feature>
<sequence>MAVDAVASDETQTRAANQKQVTFRLTPPLVAHGHHHIWIRQICNNEHELRAYLGPNKLPTAKRAIRAVFTPPSLSITYTHTSTTSPSSPATSPLPLPPPPPPPPLPPPPLPQTLAGIHPSTCGGPAAWLIRPFKTRPQPLAPFPSSAPSSHPYCSASWSRHHDDSTSMPSHRSRLSSRPFFITLLALAILTAYSFVRARDQPPSSDHGFTSAPLRRNDETECRNLDAVADQCAFVKRHCADVDAGLLPYLELYYCTHLRARSLAFCLLVAWLGLLFTTIGIAASDFFCVNLATISSVLGLSQSLAGVTFLALGNGSPDVFSTFAAMSSNSPGMAIGELIGAASFITGVVAGSMALVREFRVDRESYARDICFFIVAAAFTLAFLADGQLHIWECCVMVGYYVLYVVTVVICHWWGVRRRRRLRRDGEARSHVYTMVGHAAEELAGEPYRDDPEHGHRTPLSATPTPVDASPLVLDVDGDHERMVAAEMTRNMRIVRVGAKRPTCATPIRPSLVGALEFRSAMAQLQRESNLQLSPLLIRRQSEAYSRPRLRRGTTCNALHVSSADGIDASTAIPGVTRRDRALSSSDIPNTPAAVPDLLGPRQGRPRSRFLLPEAAETERTSRSLTPPLSITEVEPSDETDNGSPREPTPKLRLQIPSQERSHSAGSSPRVEFPRYVDPVVALNANALSEQRVDQLQPSASVPGPLRWWPYWALPPPHILLTALFPTLQGWHEKSYWDRLLSAISVPSIFLLVVTLPVVDTEATEDATCVHETLSDSPGYGAMDGSAPAISVIPAGAQLEAGWDDHAMSAAPDLLAEPTDQLLSSAAVSAKAPSEVRSVSKANDEAALWNRWLVCVQLFSGPLFSTVVLWANLREDMRQPGRELARMIAFSLMLSVLLLGVVLLTTTEQRRPRLHYLLCFLGFVISVAWISTIAGEVVGVLKAFGVILGISEALLGLTVFAAGNSIGDLVADITVARLGYPVMALSACFGGPMLNILLGIGIGGVIMMVKQAKHEHAKYPDRPMRYGPYKMQLGATLFVSGVTLLLILVLLVVLVPVNKWILSRKIGWVVIILWIVSTAVSVAIELTGIWSEAAGL</sequence>
<feature type="region of interest" description="Disordered" evidence="7">
    <location>
        <begin position="76"/>
        <end position="117"/>
    </location>
</feature>
<feature type="transmembrane region" description="Helical" evidence="8">
    <location>
        <begin position="982"/>
        <end position="1009"/>
    </location>
</feature>
<comment type="caution">
    <text evidence="10">The sequence shown here is derived from an EMBL/GenBank/DDBJ whole genome shotgun (WGS) entry which is preliminary data.</text>
</comment>
<feature type="compositionally biased region" description="Pro residues" evidence="7">
    <location>
        <begin position="92"/>
        <end position="111"/>
    </location>
</feature>
<protein>
    <recommendedName>
        <fullName evidence="9">Sodium/calcium exchanger membrane region domain-containing protein</fullName>
    </recommendedName>
</protein>
<dbReference type="GO" id="GO:0006874">
    <property type="term" value="P:intracellular calcium ion homeostasis"/>
    <property type="evidence" value="ECO:0007669"/>
    <property type="project" value="TreeGrafter"/>
</dbReference>
<dbReference type="AlphaFoldDB" id="A0A2A9PCD7"/>
<feature type="transmembrane region" description="Helical" evidence="8">
    <location>
        <begin position="940"/>
        <end position="962"/>
    </location>
</feature>
<feature type="transmembrane region" description="Helical" evidence="8">
    <location>
        <begin position="1066"/>
        <end position="1090"/>
    </location>
</feature>
<evidence type="ECO:0000256" key="5">
    <source>
        <dbReference type="ARBA" id="ARBA00022989"/>
    </source>
</evidence>
<evidence type="ECO:0000313" key="10">
    <source>
        <dbReference type="EMBL" id="PFH59185.1"/>
    </source>
</evidence>
<reference evidence="10 11" key="1">
    <citation type="journal article" date="2015" name="BMC Genomics">
        <title>Gene expression during zombie ant biting behavior reflects the complexity underlying fungal parasitic behavioral manipulation.</title>
        <authorList>
            <person name="de Bekker C."/>
            <person name="Ohm R.A."/>
            <person name="Loreto R.G."/>
            <person name="Sebastian A."/>
            <person name="Albert I."/>
            <person name="Merrow M."/>
            <person name="Brachmann A."/>
            <person name="Hughes D.P."/>
        </authorList>
    </citation>
    <scope>NUCLEOTIDE SEQUENCE [LARGE SCALE GENOMIC DNA]</scope>
    <source>
        <strain evidence="10 11">SC16a</strain>
    </source>
</reference>
<reference evidence="10 11" key="2">
    <citation type="journal article" date="2017" name="Sci. Rep.">
        <title>Ant-infecting Ophiocordyceps genomes reveal a high diversity of potential behavioral manipulation genes and a possible major role for enterotoxins.</title>
        <authorList>
            <person name="de Bekker C."/>
            <person name="Ohm R.A."/>
            <person name="Evans H.C."/>
            <person name="Brachmann A."/>
            <person name="Hughes D.P."/>
        </authorList>
    </citation>
    <scope>NUCLEOTIDE SEQUENCE [LARGE SCALE GENOMIC DNA]</scope>
    <source>
        <strain evidence="10 11">SC16a</strain>
    </source>
</reference>
<feature type="compositionally biased region" description="Polar residues" evidence="7">
    <location>
        <begin position="656"/>
        <end position="667"/>
    </location>
</feature>
<feature type="transmembrane region" description="Helical" evidence="8">
    <location>
        <begin position="916"/>
        <end position="934"/>
    </location>
</feature>
<feature type="transmembrane region" description="Helical" evidence="8">
    <location>
        <begin position="179"/>
        <end position="196"/>
    </location>
</feature>
<feature type="transmembrane region" description="Helical" evidence="8">
    <location>
        <begin position="852"/>
        <end position="872"/>
    </location>
</feature>
<feature type="domain" description="Sodium/calcium exchanger membrane region" evidence="9">
    <location>
        <begin position="270"/>
        <end position="408"/>
    </location>
</feature>
<dbReference type="EMBL" id="LAZP02000219">
    <property type="protein sequence ID" value="PFH59185.1"/>
    <property type="molecule type" value="Genomic_DNA"/>
</dbReference>
<feature type="transmembrane region" description="Helical" evidence="8">
    <location>
        <begin position="390"/>
        <end position="414"/>
    </location>
</feature>
<organism evidence="10 11">
    <name type="scientific">Ophiocordyceps unilateralis</name>
    <name type="common">Zombie-ant fungus</name>
    <name type="synonym">Torrubia unilateralis</name>
    <dbReference type="NCBI Taxonomy" id="268505"/>
    <lineage>
        <taxon>Eukaryota</taxon>
        <taxon>Fungi</taxon>
        <taxon>Dikarya</taxon>
        <taxon>Ascomycota</taxon>
        <taxon>Pezizomycotina</taxon>
        <taxon>Sordariomycetes</taxon>
        <taxon>Hypocreomycetidae</taxon>
        <taxon>Hypocreales</taxon>
        <taxon>Ophiocordycipitaceae</taxon>
        <taxon>Ophiocordyceps</taxon>
    </lineage>
</organism>
<keyword evidence="6 8" id="KW-0472">Membrane</keyword>
<evidence type="ECO:0000313" key="11">
    <source>
        <dbReference type="Proteomes" id="UP000037136"/>
    </source>
</evidence>
<dbReference type="Gene3D" id="1.20.1420.30">
    <property type="entry name" value="NCX, central ion-binding region"/>
    <property type="match status" value="2"/>
</dbReference>
<keyword evidence="4 8" id="KW-0812">Transmembrane</keyword>
<feature type="transmembrane region" description="Helical" evidence="8">
    <location>
        <begin position="884"/>
        <end position="904"/>
    </location>
</feature>
<evidence type="ECO:0000256" key="4">
    <source>
        <dbReference type="ARBA" id="ARBA00022692"/>
    </source>
</evidence>
<comment type="subcellular location">
    <subcellularLocation>
        <location evidence="1">Membrane</location>
        <topology evidence="1">Multi-pass membrane protein</topology>
    </subcellularLocation>
</comment>
<evidence type="ECO:0000256" key="3">
    <source>
        <dbReference type="ARBA" id="ARBA00022448"/>
    </source>
</evidence>
<evidence type="ECO:0000256" key="8">
    <source>
        <dbReference type="SAM" id="Phobius"/>
    </source>
</evidence>
<feature type="transmembrane region" description="Helical" evidence="8">
    <location>
        <begin position="262"/>
        <end position="282"/>
    </location>
</feature>
<dbReference type="PANTHER" id="PTHR12266">
    <property type="entry name" value="NA+/CA2+ K+ INDEPENDENT EXCHANGER"/>
    <property type="match status" value="1"/>
</dbReference>
<feature type="transmembrane region" description="Helical" evidence="8">
    <location>
        <begin position="1029"/>
        <end position="1054"/>
    </location>
</feature>
<dbReference type="Proteomes" id="UP000037136">
    <property type="component" value="Unassembled WGS sequence"/>
</dbReference>
<evidence type="ECO:0000259" key="9">
    <source>
        <dbReference type="Pfam" id="PF01699"/>
    </source>
</evidence>
<evidence type="ECO:0000256" key="1">
    <source>
        <dbReference type="ARBA" id="ARBA00004141"/>
    </source>
</evidence>
<dbReference type="Pfam" id="PF01699">
    <property type="entry name" value="Na_Ca_ex"/>
    <property type="match status" value="2"/>
</dbReference>